<dbReference type="HOGENOM" id="CLU_322169_0_0_1"/>
<evidence type="ECO:0000313" key="2">
    <source>
        <dbReference type="EMBL" id="EGT55723.1"/>
    </source>
</evidence>
<keyword evidence="3" id="KW-1185">Reference proteome</keyword>
<reference evidence="3" key="1">
    <citation type="submission" date="2011-07" db="EMBL/GenBank/DDBJ databases">
        <authorList>
            <consortium name="Caenorhabditis brenneri Sequencing and Analysis Consortium"/>
            <person name="Wilson R.K."/>
        </authorList>
    </citation>
    <scope>NUCLEOTIDE SEQUENCE [LARGE SCALE GENOMIC DNA]</scope>
    <source>
        <strain evidence="3">PB2801</strain>
    </source>
</reference>
<accession>G0N9D9</accession>
<sequence>MSNQLLNAYKQRGRPRPPSPPGSVRQQGSVNPSGNGNPSNSRNRARQAPPPIQYGHPENRPRDPEIGRLPEYLRRLKRPIIQDVRHQNVTMYISDVVDTNYLIHWANKEGNWMPNQENPNFMDAGGLRYYVWLGALPDPETHYQECVKRLPCLDLCPDGREYFVRNARAQHEPREGDCTNRCPWCQSSLFGCPMCDHTQGNCPFDVLEGDDRARFLACNNMAYCPACNCRSPFHTECTPRHKFCSECKSTGHTTTERFCGLDIGLPDEESKEKLQTLVRKAREEVFERVRWAAKYGNPEIRCLYRIHMDHSHTRTVRELSKGAPLIGWGPYIDSNPQTYPPLSRRMYLNWHLNRPDSYDALTPVEYAAHEVLPIIHLDVEIHELLKLAATKVDAIKRGADPYTLYMEDLYTASERAVTLSEARMALWQQGEQLPEVPTVNYYQETGGLANQTQQRPLRRPLPSPHTLPDHANYYRHPNDQWLSDEGNRAGDQYEQQPPRNRAESYSSGASNRSLGALPSSSQPGPSNAYQDEVHDRGNQTLPAQTSSSRTPFSEQYQAANPYQDQTSSVGYPYGPTTLTAAAKEEGLEKTLSRHILSMCRNTIPVGKTPARVLFQAEAHDLLLNAETPQSHHGLATRIRTIQLMLTGNYETTDWSRYTVGDLQSYVTTLMLFADLLKDEPLLVTQLEETCARHVTIKFNHGADVTRIPSYTLSKTVEFANAFKGIQRGPRGTEPHRRFFRAGPRQRWILDQEFRRITNGHKAAEATQDESRRVSTLNLERYNISAYSHPSQLLRELLGSQPPFGVQAAMKLRIVYTLKLLTGKSVPRLPDVEERDLDTLHLYYMVLLGACRVVNEIRSLENRHLTIKVSLTKCLPELAAIATGLHDIPVPDLTLFSQFSTSYWFAWLDTVWTSRFDDAKNSPCRCQLH</sequence>
<feature type="region of interest" description="Disordered" evidence="1">
    <location>
        <begin position="1"/>
        <end position="66"/>
    </location>
</feature>
<evidence type="ECO:0000313" key="3">
    <source>
        <dbReference type="Proteomes" id="UP000008068"/>
    </source>
</evidence>
<feature type="compositionally biased region" description="Low complexity" evidence="1">
    <location>
        <begin position="22"/>
        <end position="42"/>
    </location>
</feature>
<dbReference type="FunCoup" id="G0N9D9">
    <property type="interactions" value="1895"/>
</dbReference>
<evidence type="ECO:0000256" key="1">
    <source>
        <dbReference type="SAM" id="MobiDB-lite"/>
    </source>
</evidence>
<feature type="region of interest" description="Disordered" evidence="1">
    <location>
        <begin position="448"/>
        <end position="533"/>
    </location>
</feature>
<gene>
    <name evidence="2" type="ORF">CAEBREN_19448</name>
</gene>
<name>G0N9D9_CAEBE</name>
<feature type="compositionally biased region" description="Polar residues" evidence="1">
    <location>
        <begin position="493"/>
        <end position="529"/>
    </location>
</feature>
<dbReference type="OrthoDB" id="5889005at2759"/>
<dbReference type="EMBL" id="GL379852">
    <property type="protein sequence ID" value="EGT55723.1"/>
    <property type="molecule type" value="Genomic_DNA"/>
</dbReference>
<organism evidence="3">
    <name type="scientific">Caenorhabditis brenneri</name>
    <name type="common">Nematode worm</name>
    <dbReference type="NCBI Taxonomy" id="135651"/>
    <lineage>
        <taxon>Eukaryota</taxon>
        <taxon>Metazoa</taxon>
        <taxon>Ecdysozoa</taxon>
        <taxon>Nematoda</taxon>
        <taxon>Chromadorea</taxon>
        <taxon>Rhabditida</taxon>
        <taxon>Rhabditina</taxon>
        <taxon>Rhabditomorpha</taxon>
        <taxon>Rhabditoidea</taxon>
        <taxon>Rhabditidae</taxon>
        <taxon>Peloderinae</taxon>
        <taxon>Caenorhabditis</taxon>
    </lineage>
</organism>
<dbReference type="eggNOG" id="ENOG502TJMD">
    <property type="taxonomic scope" value="Eukaryota"/>
</dbReference>
<dbReference type="OMA" id="CCHEPIR"/>
<dbReference type="Proteomes" id="UP000008068">
    <property type="component" value="Unassembled WGS sequence"/>
</dbReference>
<dbReference type="AlphaFoldDB" id="G0N9D9"/>
<dbReference type="InParanoid" id="G0N9D9"/>
<protein>
    <submittedName>
        <fullName evidence="2">Uncharacterized protein</fullName>
    </submittedName>
</protein>
<feature type="compositionally biased region" description="Basic and acidic residues" evidence="1">
    <location>
        <begin position="57"/>
        <end position="66"/>
    </location>
</feature>
<proteinExistence type="predicted"/>